<evidence type="ECO:0000313" key="5">
    <source>
        <dbReference type="Proteomes" id="UP000822688"/>
    </source>
</evidence>
<comment type="caution">
    <text evidence="4">The sequence shown here is derived from an EMBL/GenBank/DDBJ whole genome shotgun (WGS) entry which is preliminary data.</text>
</comment>
<name>A0A8T0GMP3_CERPU</name>
<sequence length="524" mass="58174">MALVGINSALQALKADEVLRGSHSNAFSGKALRSGATGGSGSNLKVSGFSLVRYAVSSTSGNFQPLDFGASKIGPVVGGPKNWEMSNDLKQMVGEREEAKAMLVDFLRARGVSGPLAARAVNKSSRLVNHLLSLLRIVYRNRYITGREPTTAEVRKTLLPFLENLGAQHKEGLVDVLLSFPDPPPVKKKIQALKSVSINTFTSAVSGEVNLSNFPHLEAYVVDGQLRSSLKYFLALGIPPNELEGMVSRFPMITSYSGEAKIKPVVDFLLSMGVTIKDIPRIALKRPQLFGCSLEENIKPMVRFLEGHGVEPERWAKILAAFPHILTYSTAKVDQVLKYLADMGMTPKESGRILTRFPHIVGYSVEEKLRPITNYFNSIGIVDLKTLVLRSPQILGLSLEQNIKPTLQFFTDNGFTREEISTIILRFPQILGLNIEGNLRTKWDYFLQMGRSKAEVVVFPQYFGYSLENRIKPRFEALKSSGVDWSLNRMLSTTEVLFQKYLERDSEQVAIIHNLIAIELNDGN</sequence>
<evidence type="ECO:0000256" key="3">
    <source>
        <dbReference type="ARBA" id="ARBA00022946"/>
    </source>
</evidence>
<accession>A0A8T0GMP3</accession>
<gene>
    <name evidence="4" type="ORF">KC19_10G109800</name>
</gene>
<dbReference type="SMART" id="SM00733">
    <property type="entry name" value="Mterf"/>
    <property type="match status" value="7"/>
</dbReference>
<keyword evidence="5" id="KW-1185">Reference proteome</keyword>
<dbReference type="Proteomes" id="UP000822688">
    <property type="component" value="Chromosome 10"/>
</dbReference>
<dbReference type="Gene3D" id="1.25.70.10">
    <property type="entry name" value="Transcription termination factor 3, mitochondrial"/>
    <property type="match status" value="2"/>
</dbReference>
<dbReference type="AlphaFoldDB" id="A0A8T0GMP3"/>
<dbReference type="GO" id="GO:0006353">
    <property type="term" value="P:DNA-templated transcription termination"/>
    <property type="evidence" value="ECO:0007669"/>
    <property type="project" value="UniProtKB-KW"/>
</dbReference>
<evidence type="ECO:0000256" key="1">
    <source>
        <dbReference type="ARBA" id="ARBA00007692"/>
    </source>
</evidence>
<dbReference type="OrthoDB" id="637682at2759"/>
<proteinExistence type="inferred from homology"/>
<keyword evidence="2" id="KW-0806">Transcription termination</keyword>
<dbReference type="PANTHER" id="PTHR13068">
    <property type="entry name" value="CGI-12 PROTEIN-RELATED"/>
    <property type="match status" value="1"/>
</dbReference>
<dbReference type="InterPro" id="IPR003690">
    <property type="entry name" value="MTERF"/>
</dbReference>
<comment type="similarity">
    <text evidence="1">Belongs to the mTERF family.</text>
</comment>
<evidence type="ECO:0000256" key="2">
    <source>
        <dbReference type="ARBA" id="ARBA00022472"/>
    </source>
</evidence>
<reference evidence="4" key="1">
    <citation type="submission" date="2020-06" db="EMBL/GenBank/DDBJ databases">
        <title>WGS assembly of Ceratodon purpureus strain R40.</title>
        <authorList>
            <person name="Carey S.B."/>
            <person name="Jenkins J."/>
            <person name="Shu S."/>
            <person name="Lovell J.T."/>
            <person name="Sreedasyam A."/>
            <person name="Maumus F."/>
            <person name="Tiley G.P."/>
            <person name="Fernandez-Pozo N."/>
            <person name="Barry K."/>
            <person name="Chen C."/>
            <person name="Wang M."/>
            <person name="Lipzen A."/>
            <person name="Daum C."/>
            <person name="Saski C.A."/>
            <person name="Payton A.C."/>
            <person name="Mcbreen J.C."/>
            <person name="Conrad R.E."/>
            <person name="Kollar L.M."/>
            <person name="Olsson S."/>
            <person name="Huttunen S."/>
            <person name="Landis J.B."/>
            <person name="Wickett N.J."/>
            <person name="Johnson M.G."/>
            <person name="Rensing S.A."/>
            <person name="Grimwood J."/>
            <person name="Schmutz J."/>
            <person name="Mcdaniel S.F."/>
        </authorList>
    </citation>
    <scope>NUCLEOTIDE SEQUENCE</scope>
    <source>
        <strain evidence="4">R40</strain>
    </source>
</reference>
<dbReference type="GO" id="GO:0003676">
    <property type="term" value="F:nucleic acid binding"/>
    <property type="evidence" value="ECO:0007669"/>
    <property type="project" value="InterPro"/>
</dbReference>
<dbReference type="PANTHER" id="PTHR13068:SF9">
    <property type="entry name" value="TRANSCRIPTION TERMINATION FACTOR MTERF5, CHLOROPLASTIC"/>
    <property type="match status" value="1"/>
</dbReference>
<keyword evidence="2" id="KW-0804">Transcription</keyword>
<evidence type="ECO:0000313" key="4">
    <source>
        <dbReference type="EMBL" id="KAG0559499.1"/>
    </source>
</evidence>
<dbReference type="EMBL" id="CM026431">
    <property type="protein sequence ID" value="KAG0559499.1"/>
    <property type="molecule type" value="Genomic_DNA"/>
</dbReference>
<keyword evidence="3" id="KW-0809">Transit peptide</keyword>
<dbReference type="InterPro" id="IPR038538">
    <property type="entry name" value="MTERF_sf"/>
</dbReference>
<dbReference type="Pfam" id="PF02536">
    <property type="entry name" value="mTERF"/>
    <property type="match status" value="1"/>
</dbReference>
<organism evidence="4 5">
    <name type="scientific">Ceratodon purpureus</name>
    <name type="common">Fire moss</name>
    <name type="synonym">Dicranum purpureum</name>
    <dbReference type="NCBI Taxonomy" id="3225"/>
    <lineage>
        <taxon>Eukaryota</taxon>
        <taxon>Viridiplantae</taxon>
        <taxon>Streptophyta</taxon>
        <taxon>Embryophyta</taxon>
        <taxon>Bryophyta</taxon>
        <taxon>Bryophytina</taxon>
        <taxon>Bryopsida</taxon>
        <taxon>Dicranidae</taxon>
        <taxon>Pseudoditrichales</taxon>
        <taxon>Ditrichaceae</taxon>
        <taxon>Ceratodon</taxon>
    </lineage>
</organism>
<protein>
    <submittedName>
        <fullName evidence="4">Uncharacterized protein</fullName>
    </submittedName>
</protein>
<keyword evidence="2" id="KW-0805">Transcription regulation</keyword>